<accession>A0A0F4R0L0</accession>
<feature type="chain" id="PRO_5002476033" description="Solute-binding protein family 3/N-terminal domain-containing protein" evidence="1">
    <location>
        <begin position="28"/>
        <end position="310"/>
    </location>
</feature>
<dbReference type="EMBL" id="JXYA01000001">
    <property type="protein sequence ID" value="KJZ13466.1"/>
    <property type="molecule type" value="Genomic_DNA"/>
</dbReference>
<feature type="signal peptide" evidence="1">
    <location>
        <begin position="1"/>
        <end position="27"/>
    </location>
</feature>
<keyword evidence="1" id="KW-0732">Signal</keyword>
<name>A0A0F4R0L0_9GAMM</name>
<dbReference type="PATRIC" id="fig|43658.5.peg.164"/>
<evidence type="ECO:0008006" key="4">
    <source>
        <dbReference type="Google" id="ProtNLM"/>
    </source>
</evidence>
<evidence type="ECO:0000313" key="3">
    <source>
        <dbReference type="Proteomes" id="UP000033452"/>
    </source>
</evidence>
<evidence type="ECO:0000256" key="1">
    <source>
        <dbReference type="SAM" id="SignalP"/>
    </source>
</evidence>
<protein>
    <recommendedName>
        <fullName evidence="4">Solute-binding protein family 3/N-terminal domain-containing protein</fullName>
    </recommendedName>
</protein>
<proteinExistence type="predicted"/>
<reference evidence="2 3" key="1">
    <citation type="journal article" date="2015" name="BMC Genomics">
        <title>Genome mining reveals unlocked bioactive potential of marine Gram-negative bacteria.</title>
        <authorList>
            <person name="Machado H."/>
            <person name="Sonnenschein E.C."/>
            <person name="Melchiorsen J."/>
            <person name="Gram L."/>
        </authorList>
    </citation>
    <scope>NUCLEOTIDE SEQUENCE [LARGE SCALE GENOMIC DNA]</scope>
    <source>
        <strain evidence="2 3">S2471</strain>
    </source>
</reference>
<gene>
    <name evidence="2" type="ORF">TW77_00795</name>
</gene>
<comment type="caution">
    <text evidence="2">The sequence shown here is derived from an EMBL/GenBank/DDBJ whole genome shotgun (WGS) entry which is preliminary data.</text>
</comment>
<sequence length="310" mass="35105">MIKSVNRALHRALLCLCCLVASPAALAAEAAAEQSVGHDVVDMYIRDDVYADYLRFLNGREPLEVTQFSGDYVRRDVVDMVLVQQALALGGFRKSFTYRPGNINFRHSNLLEQGKLLLSFDSYWYADAKAKADKLFISDAVIRRGEYFAGIFYAPDNLAVARITGLSELRELSAVSTSRWRTDWQTLASLGLKHVMNEPVWASQAQMVNRQWVDFMLMPLMPSLNNEFRLDEIVLVAHPNLVVQFDGSRHFVVSRLHPDGERAFKALQSGLKQLRARGTIRLAYEQAGFIPDLKRYRVLNPIAPQKNSPE</sequence>
<dbReference type="Proteomes" id="UP000033452">
    <property type="component" value="Unassembled WGS sequence"/>
</dbReference>
<dbReference type="AlphaFoldDB" id="A0A0F4R0L0"/>
<keyword evidence="3" id="KW-1185">Reference proteome</keyword>
<evidence type="ECO:0000313" key="2">
    <source>
        <dbReference type="EMBL" id="KJZ13466.1"/>
    </source>
</evidence>
<organism evidence="2 3">
    <name type="scientific">Pseudoalteromonas rubra</name>
    <dbReference type="NCBI Taxonomy" id="43658"/>
    <lineage>
        <taxon>Bacteria</taxon>
        <taxon>Pseudomonadati</taxon>
        <taxon>Pseudomonadota</taxon>
        <taxon>Gammaproteobacteria</taxon>
        <taxon>Alteromonadales</taxon>
        <taxon>Pseudoalteromonadaceae</taxon>
        <taxon>Pseudoalteromonas</taxon>
    </lineage>
</organism>
<dbReference type="RefSeq" id="WP_240479438.1">
    <property type="nucleotide sequence ID" value="NZ_JXYA01000001.1"/>
</dbReference>